<keyword evidence="2" id="KW-1185">Reference proteome</keyword>
<dbReference type="AlphaFoldDB" id="A0AA43RI15"/>
<evidence type="ECO:0000313" key="2">
    <source>
        <dbReference type="Proteomes" id="UP001168575"/>
    </source>
</evidence>
<dbReference type="Gene3D" id="3.40.50.1820">
    <property type="entry name" value="alpha/beta hydrolase"/>
    <property type="match status" value="1"/>
</dbReference>
<dbReference type="Proteomes" id="UP001168575">
    <property type="component" value="Unassembled WGS sequence"/>
</dbReference>
<proteinExistence type="predicted"/>
<organism evidence="1 2">
    <name type="scientific">Phoenicibacter congonensis</name>
    <dbReference type="NCBI Taxonomy" id="1944646"/>
    <lineage>
        <taxon>Bacteria</taxon>
        <taxon>Bacillati</taxon>
        <taxon>Actinomycetota</taxon>
        <taxon>Coriobacteriia</taxon>
        <taxon>Eggerthellales</taxon>
        <taxon>Eggerthellaceae</taxon>
        <taxon>Phoenicibacter</taxon>
    </lineage>
</organism>
<name>A0AA43RI15_9ACTN</name>
<sequence length="393" mass="44490">MTYLKEEQRTFDEAPLNEVDSLILSSVSYFNFEYAKATLSIVDGDSENSKHIDLVPVDSKHIKLHDILCLCDNEELIHNSWLDYSKETPDFMQELRSSRRYRDILCTAYVNECSDVIEKQFSAVTFIYEGKNPFIYVAFRGTDGTFSGWKEDFNLSYKNIIPSQRTALNYLSGASLINGGQIFVGGHSKGGNLATYASACTDQKLFERIEKVFNHDGPSFLNTPSPRVDAKKFLLKYSKTVPESSIIGMILENDDHYTVVQSTEHSVFQHNPFSWIVEGDEFVKQKSINPSAEFFDSALAEWINSKTDEERERFIDSAYAVLASSGHDKFCDFQENLPSNVATILKTGLLTDKQTRKFIFKMIGDFAGIIKDESMSRLAEASPIAKITNSQED</sequence>
<dbReference type="InterPro" id="IPR024499">
    <property type="entry name" value="Mbeg1-like"/>
</dbReference>
<comment type="caution">
    <text evidence="1">The sequence shown here is derived from an EMBL/GenBank/DDBJ whole genome shotgun (WGS) entry which is preliminary data.</text>
</comment>
<dbReference type="EMBL" id="JAUMVS010000006">
    <property type="protein sequence ID" value="MDO4841216.1"/>
    <property type="molecule type" value="Genomic_DNA"/>
</dbReference>
<reference evidence="1" key="1">
    <citation type="submission" date="2023-07" db="EMBL/GenBank/DDBJ databases">
        <title>Between Cages and Wild: Unraveling the Impact of Captivity on Animal Microbiomes and Antimicrobial Resistance.</title>
        <authorList>
            <person name="Schmartz G.P."/>
            <person name="Rehner J."/>
            <person name="Schuff M.J."/>
            <person name="Becker S.L."/>
            <person name="Kravczyk M."/>
            <person name="Gurevich A."/>
            <person name="Francke R."/>
            <person name="Mueller R."/>
            <person name="Keller V."/>
            <person name="Keller A."/>
        </authorList>
    </citation>
    <scope>NUCLEOTIDE SEQUENCE</scope>
    <source>
        <strain evidence="1">S12M_St_49</strain>
    </source>
</reference>
<gene>
    <name evidence="1" type="ORF">Q3982_00870</name>
</gene>
<dbReference type="SUPFAM" id="SSF53474">
    <property type="entry name" value="alpha/beta-Hydrolases"/>
    <property type="match status" value="1"/>
</dbReference>
<evidence type="ECO:0000313" key="1">
    <source>
        <dbReference type="EMBL" id="MDO4841216.1"/>
    </source>
</evidence>
<accession>A0AA43RI15</accession>
<dbReference type="InterPro" id="IPR029058">
    <property type="entry name" value="AB_hydrolase_fold"/>
</dbReference>
<protein>
    <submittedName>
        <fullName evidence="1">DUF2974 domain-containing protein</fullName>
    </submittedName>
</protein>
<dbReference type="Pfam" id="PF11187">
    <property type="entry name" value="Mbeg1-like"/>
    <property type="match status" value="1"/>
</dbReference>